<dbReference type="GO" id="GO:0051536">
    <property type="term" value="F:iron-sulfur cluster binding"/>
    <property type="evidence" value="ECO:0007669"/>
    <property type="project" value="UniProtKB-KW"/>
</dbReference>
<comment type="caution">
    <text evidence="5">The sequence shown here is derived from an EMBL/GenBank/DDBJ whole genome shotgun (WGS) entry which is preliminary data.</text>
</comment>
<dbReference type="GO" id="GO:0046872">
    <property type="term" value="F:metal ion binding"/>
    <property type="evidence" value="ECO:0007669"/>
    <property type="project" value="UniProtKB-KW"/>
</dbReference>
<keyword evidence="1" id="KW-0479">Metal-binding</keyword>
<dbReference type="CDD" id="cd01335">
    <property type="entry name" value="Radical_SAM"/>
    <property type="match status" value="1"/>
</dbReference>
<sequence>MYNIYEIKIQHMRPENQQFEQHGLKIDKDRVLTYSQLSCPLGCRYCFVDDMNFNQKRNVAYLTEEQFQLIDRLPKEIKLIMLGCDTEFLQNKTEALAILERLSQQRLDLSVITKLPLSKPFIQKLSETAQTIEHNGNILAFSISVLCAESARLWEPKVPSPEKRIETLKRAYEAGIKTLVAFRPLLPTISDEEMEAVILAAKDYCYGFYSGLLYLKDPAHELLPDTRNFDIKQLQPAWMPQGNIFYRIEKPGQMQTLRKILQKYNKPLFEGAAEGIKHLKTL</sequence>
<gene>
    <name evidence="5" type="ORF">A2482_04280</name>
</gene>
<dbReference type="Gene3D" id="3.80.30.30">
    <property type="match status" value="1"/>
</dbReference>
<name>A0A1F5TGW8_9BACT</name>
<dbReference type="EMBL" id="MFGM01000007">
    <property type="protein sequence ID" value="OGF38167.1"/>
    <property type="molecule type" value="Genomic_DNA"/>
</dbReference>
<dbReference type="SUPFAM" id="SSF102114">
    <property type="entry name" value="Radical SAM enzymes"/>
    <property type="match status" value="1"/>
</dbReference>
<dbReference type="Pfam" id="PF04055">
    <property type="entry name" value="Radical_SAM"/>
    <property type="match status" value="1"/>
</dbReference>
<evidence type="ECO:0000256" key="3">
    <source>
        <dbReference type="ARBA" id="ARBA00023014"/>
    </source>
</evidence>
<evidence type="ECO:0000256" key="1">
    <source>
        <dbReference type="ARBA" id="ARBA00022723"/>
    </source>
</evidence>
<feature type="domain" description="Radical SAM core" evidence="4">
    <location>
        <begin position="25"/>
        <end position="265"/>
    </location>
</feature>
<dbReference type="InterPro" id="IPR007197">
    <property type="entry name" value="rSAM"/>
</dbReference>
<accession>A0A1F5TGW8</accession>
<evidence type="ECO:0000313" key="6">
    <source>
        <dbReference type="Proteomes" id="UP000178656"/>
    </source>
</evidence>
<dbReference type="SFLD" id="SFLDG01084">
    <property type="entry name" value="Uncharacterised_Radical_SAM_Su"/>
    <property type="match status" value="1"/>
</dbReference>
<dbReference type="AlphaFoldDB" id="A0A1F5TGW8"/>
<keyword evidence="2" id="KW-0408">Iron</keyword>
<dbReference type="Proteomes" id="UP000178656">
    <property type="component" value="Unassembled WGS sequence"/>
</dbReference>
<dbReference type="PROSITE" id="PS51918">
    <property type="entry name" value="RADICAL_SAM"/>
    <property type="match status" value="1"/>
</dbReference>
<dbReference type="InterPro" id="IPR058240">
    <property type="entry name" value="rSAM_sf"/>
</dbReference>
<organism evidence="5 6">
    <name type="scientific">Candidatus Falkowbacteria bacterium RIFOXYC2_FULL_48_21</name>
    <dbReference type="NCBI Taxonomy" id="1798005"/>
    <lineage>
        <taxon>Bacteria</taxon>
        <taxon>Candidatus Falkowiibacteriota</taxon>
    </lineage>
</organism>
<keyword evidence="3" id="KW-0411">Iron-sulfur</keyword>
<dbReference type="InterPro" id="IPR040086">
    <property type="entry name" value="MJ0683-like"/>
</dbReference>
<evidence type="ECO:0000256" key="2">
    <source>
        <dbReference type="ARBA" id="ARBA00023004"/>
    </source>
</evidence>
<proteinExistence type="predicted"/>
<dbReference type="SFLD" id="SFLDS00029">
    <property type="entry name" value="Radical_SAM"/>
    <property type="match status" value="1"/>
</dbReference>
<reference evidence="5 6" key="1">
    <citation type="journal article" date="2016" name="Nat. Commun.">
        <title>Thousands of microbial genomes shed light on interconnected biogeochemical processes in an aquifer system.</title>
        <authorList>
            <person name="Anantharaman K."/>
            <person name="Brown C.T."/>
            <person name="Hug L.A."/>
            <person name="Sharon I."/>
            <person name="Castelle C.J."/>
            <person name="Probst A.J."/>
            <person name="Thomas B.C."/>
            <person name="Singh A."/>
            <person name="Wilkins M.J."/>
            <person name="Karaoz U."/>
            <person name="Brodie E.L."/>
            <person name="Williams K.H."/>
            <person name="Hubbard S.S."/>
            <person name="Banfield J.F."/>
        </authorList>
    </citation>
    <scope>NUCLEOTIDE SEQUENCE [LARGE SCALE GENOMIC DNA]</scope>
</reference>
<evidence type="ECO:0000313" key="5">
    <source>
        <dbReference type="EMBL" id="OGF38167.1"/>
    </source>
</evidence>
<protein>
    <recommendedName>
        <fullName evidence="4">Radical SAM core domain-containing protein</fullName>
    </recommendedName>
</protein>
<dbReference type="PANTHER" id="PTHR43432">
    <property type="entry name" value="SLR0285 PROTEIN"/>
    <property type="match status" value="1"/>
</dbReference>
<dbReference type="GO" id="GO:0003824">
    <property type="term" value="F:catalytic activity"/>
    <property type="evidence" value="ECO:0007669"/>
    <property type="project" value="InterPro"/>
</dbReference>
<evidence type="ECO:0000259" key="4">
    <source>
        <dbReference type="PROSITE" id="PS51918"/>
    </source>
</evidence>
<dbReference type="PANTHER" id="PTHR43432:SF4">
    <property type="entry name" value="RADICAL SAM CORE DOMAIN-CONTAINING PROTEIN"/>
    <property type="match status" value="1"/>
</dbReference>